<dbReference type="PANTHER" id="PTHR10622:SF10">
    <property type="entry name" value="HET DOMAIN-CONTAINING PROTEIN"/>
    <property type="match status" value="1"/>
</dbReference>
<organism evidence="3 4">
    <name type="scientific">Pyricularia oryzae</name>
    <name type="common">Rice blast fungus</name>
    <name type="synonym">Magnaporthe oryzae</name>
    <dbReference type="NCBI Taxonomy" id="318829"/>
    <lineage>
        <taxon>Eukaryota</taxon>
        <taxon>Fungi</taxon>
        <taxon>Dikarya</taxon>
        <taxon>Ascomycota</taxon>
        <taxon>Pezizomycotina</taxon>
        <taxon>Sordariomycetes</taxon>
        <taxon>Sordariomycetidae</taxon>
        <taxon>Magnaporthales</taxon>
        <taxon>Pyriculariaceae</taxon>
        <taxon>Pyricularia</taxon>
    </lineage>
</organism>
<feature type="domain" description="Heterokaryon incompatibility" evidence="1">
    <location>
        <begin position="23"/>
        <end position="157"/>
    </location>
</feature>
<protein>
    <submittedName>
        <fullName evidence="3">Uncharacterized protein</fullName>
    </submittedName>
</protein>
<dbReference type="Pfam" id="PF06985">
    <property type="entry name" value="HET"/>
    <property type="match status" value="1"/>
</dbReference>
<evidence type="ECO:0000259" key="2">
    <source>
        <dbReference type="Pfam" id="PF26640"/>
    </source>
</evidence>
<dbReference type="Proteomes" id="UP000294847">
    <property type="component" value="Chromosome 4"/>
</dbReference>
<accession>A0A4P7NH68</accession>
<dbReference type="PANTHER" id="PTHR10622">
    <property type="entry name" value="HET DOMAIN-CONTAINING PROTEIN"/>
    <property type="match status" value="1"/>
</dbReference>
<gene>
    <name evidence="3" type="ORF">PoMZ_08174</name>
</gene>
<reference evidence="3 4" key="1">
    <citation type="journal article" date="2019" name="Mol. Biol. Evol.">
        <title>Blast fungal genomes show frequent chromosomal changes, gene gains and losses, and effector gene turnover.</title>
        <authorList>
            <person name="Gomez Luciano L.B."/>
            <person name="Jason Tsai I."/>
            <person name="Chuma I."/>
            <person name="Tosa Y."/>
            <person name="Chen Y.H."/>
            <person name="Li J.Y."/>
            <person name="Li M.Y."/>
            <person name="Jade Lu M.Y."/>
            <person name="Nakayashiki H."/>
            <person name="Li W.H."/>
        </authorList>
    </citation>
    <scope>NUCLEOTIDE SEQUENCE [LARGE SCALE GENOMIC DNA]</scope>
    <source>
        <strain evidence="3">MZ5-1-6</strain>
    </source>
</reference>
<proteinExistence type="predicted"/>
<dbReference type="Pfam" id="PF26640">
    <property type="entry name" value="DUF8212"/>
    <property type="match status" value="1"/>
</dbReference>
<name>A0A4P7NH68_PYROR</name>
<evidence type="ECO:0000313" key="4">
    <source>
        <dbReference type="Proteomes" id="UP000294847"/>
    </source>
</evidence>
<evidence type="ECO:0000259" key="1">
    <source>
        <dbReference type="Pfam" id="PF06985"/>
    </source>
</evidence>
<sequence length="656" mass="74211">MRLLSATNLTLEQFDDDNSIPPYAILSHTWGNDEITAQDVLSGEPSRFNDRASFSKIQGCCRQAVRDGLGYVWVDTCCIDKTSSAELSEAINSMFRWYRKAAFCYAYLADVTSPLVDKDNAASVAERSGHGGKVRIASAYQIYQSCRWFTRGWTLQELIAPGEVIFFDAKWRRIGSKSEDLSDIEKITGIGRRFLQDVEELQRASVAQRMSWASKRRTTRREDRAYCLLGIFGINMPLLYGEGDRAFIRLQEEIMKDSDDQSLFAWGLGISLDDRDQGNGGGLFATSPEAFQRGSSISFWGQLSATKPTHHFMTNKGLRIELPILAEGPDNETAYAILDCISDNKFVAIPISRAYHNDVFQRTRGCAPRTVSRKTRKRAVDKLLYLQKGLPGSSLTMYFSTITVCTQSLHRNDYRLIDVYPPHAALKIEPDSIQCGDSHRVLLLFGHKSRPRCRAALLITAKYTQEQNHLSRPQLRQVSSQIALGPRLGRVVDLVLDNGLWHLERSIQFDRQVDICGDIFQTHTHKMEGSASWAVDVDVDRQASLTPADSPWHDQDSESDGFEHISMAAIASMFNNTNRDFRQREAWVRRQERERERRGRTTTGLTEAEVFIGYDRLLSSSAGNPEKPLHYGAFPLAVRWLARSLDPMSYTEDGNI</sequence>
<dbReference type="EMBL" id="CP034207">
    <property type="protein sequence ID" value="QBZ61226.1"/>
    <property type="molecule type" value="Genomic_DNA"/>
</dbReference>
<dbReference type="AlphaFoldDB" id="A0A4P7NH68"/>
<feature type="domain" description="DUF8212" evidence="2">
    <location>
        <begin position="245"/>
        <end position="269"/>
    </location>
</feature>
<dbReference type="InterPro" id="IPR058525">
    <property type="entry name" value="DUF8212"/>
</dbReference>
<dbReference type="InterPro" id="IPR010730">
    <property type="entry name" value="HET"/>
</dbReference>
<evidence type="ECO:0000313" key="3">
    <source>
        <dbReference type="EMBL" id="QBZ61226.1"/>
    </source>
</evidence>